<sequence length="210" mass="23059">MRHMAAAITQRAAYGRAMRGGTASHRARQSRTVVGQRATMCPGPCVTMRVLSHVRWRRLTRRIACHRAWLRPDSRGIWHFKSALEELTNVPRTESPRQGDQNKSDHTINGGGAAARGGGAAAVRITSTDFTTSIIVMFMLKAVKSAQFVPSTVDSTSTDSYKGTVPQLKQLSFFLLSKIPADTSQKLNSKLLSIIAYGQNLALVLQVHRS</sequence>
<keyword evidence="3" id="KW-1185">Reference proteome</keyword>
<dbReference type="EMBL" id="KV014637">
    <property type="protein sequence ID" value="KZV21946.1"/>
    <property type="molecule type" value="Genomic_DNA"/>
</dbReference>
<protein>
    <submittedName>
        <fullName evidence="2">Uncharacterized protein</fullName>
    </submittedName>
</protein>
<accession>A0A2Z7AKF0</accession>
<evidence type="ECO:0000256" key="1">
    <source>
        <dbReference type="SAM" id="MobiDB-lite"/>
    </source>
</evidence>
<evidence type="ECO:0000313" key="3">
    <source>
        <dbReference type="Proteomes" id="UP000250235"/>
    </source>
</evidence>
<proteinExistence type="predicted"/>
<feature type="region of interest" description="Disordered" evidence="1">
    <location>
        <begin position="89"/>
        <end position="116"/>
    </location>
</feature>
<dbReference type="Proteomes" id="UP000250235">
    <property type="component" value="Unassembled WGS sequence"/>
</dbReference>
<organism evidence="2 3">
    <name type="scientific">Dorcoceras hygrometricum</name>
    <dbReference type="NCBI Taxonomy" id="472368"/>
    <lineage>
        <taxon>Eukaryota</taxon>
        <taxon>Viridiplantae</taxon>
        <taxon>Streptophyta</taxon>
        <taxon>Embryophyta</taxon>
        <taxon>Tracheophyta</taxon>
        <taxon>Spermatophyta</taxon>
        <taxon>Magnoliopsida</taxon>
        <taxon>eudicotyledons</taxon>
        <taxon>Gunneridae</taxon>
        <taxon>Pentapetalae</taxon>
        <taxon>asterids</taxon>
        <taxon>lamiids</taxon>
        <taxon>Lamiales</taxon>
        <taxon>Gesneriaceae</taxon>
        <taxon>Didymocarpoideae</taxon>
        <taxon>Trichosporeae</taxon>
        <taxon>Loxocarpinae</taxon>
        <taxon>Dorcoceras</taxon>
    </lineage>
</organism>
<gene>
    <name evidence="2" type="ORF">F511_09819</name>
</gene>
<evidence type="ECO:0000313" key="2">
    <source>
        <dbReference type="EMBL" id="KZV21946.1"/>
    </source>
</evidence>
<name>A0A2Z7AKF0_9LAMI</name>
<feature type="compositionally biased region" description="Basic and acidic residues" evidence="1">
    <location>
        <begin position="94"/>
        <end position="106"/>
    </location>
</feature>
<dbReference type="AlphaFoldDB" id="A0A2Z7AKF0"/>
<reference evidence="2 3" key="1">
    <citation type="journal article" date="2015" name="Proc. Natl. Acad. Sci. U.S.A.">
        <title>The resurrection genome of Boea hygrometrica: A blueprint for survival of dehydration.</title>
        <authorList>
            <person name="Xiao L."/>
            <person name="Yang G."/>
            <person name="Zhang L."/>
            <person name="Yang X."/>
            <person name="Zhao S."/>
            <person name="Ji Z."/>
            <person name="Zhou Q."/>
            <person name="Hu M."/>
            <person name="Wang Y."/>
            <person name="Chen M."/>
            <person name="Xu Y."/>
            <person name="Jin H."/>
            <person name="Xiao X."/>
            <person name="Hu G."/>
            <person name="Bao F."/>
            <person name="Hu Y."/>
            <person name="Wan P."/>
            <person name="Li L."/>
            <person name="Deng X."/>
            <person name="Kuang T."/>
            <person name="Xiang C."/>
            <person name="Zhu J.K."/>
            <person name="Oliver M.J."/>
            <person name="He Y."/>
        </authorList>
    </citation>
    <scope>NUCLEOTIDE SEQUENCE [LARGE SCALE GENOMIC DNA]</scope>
    <source>
        <strain evidence="3">cv. XS01</strain>
    </source>
</reference>